<comment type="caution">
    <text evidence="2">The sequence shown here is derived from an EMBL/GenBank/DDBJ whole genome shotgun (WGS) entry which is preliminary data.</text>
</comment>
<sequence length="261" mass="26707">MAGASDEHSTAKLLALLGGITSVLSILAWLGVSNAAELKDLLTDAPPSSASASASPTPNAPPSTVHAPGGSGTGGGSTHTSGAEPSTPAPDPTEKAFKAISAGDCLAVYDTGHGGSATIDWSVDAPPDPVSCAAEQAQVKVTATDTACPTGQDKSYWSHRSTTTGNTTKLCLTRIYHYGHCLLGRQAGDAITFGFMTAVDCRRKMVPAPYNQIMHITGVYRAPAGANANNCLRAAGDQTRYWAVLVDDGAVLLCTTIYQGG</sequence>
<keyword evidence="3" id="KW-1185">Reference proteome</keyword>
<accession>A0ABV3LW24</accession>
<feature type="region of interest" description="Disordered" evidence="1">
    <location>
        <begin position="45"/>
        <end position="95"/>
    </location>
</feature>
<gene>
    <name evidence="2" type="ORF">AB0887_14700</name>
</gene>
<feature type="compositionally biased region" description="Low complexity" evidence="1">
    <location>
        <begin position="45"/>
        <end position="57"/>
    </location>
</feature>
<dbReference type="Proteomes" id="UP001553843">
    <property type="component" value="Unassembled WGS sequence"/>
</dbReference>
<evidence type="ECO:0000313" key="2">
    <source>
        <dbReference type="EMBL" id="MEW2363186.1"/>
    </source>
</evidence>
<name>A0ABV3LW24_9ACTN</name>
<evidence type="ECO:0000256" key="1">
    <source>
        <dbReference type="SAM" id="MobiDB-lite"/>
    </source>
</evidence>
<organism evidence="2 3">
    <name type="scientific">Streptomyces huasconensis</name>
    <dbReference type="NCBI Taxonomy" id="1854574"/>
    <lineage>
        <taxon>Bacteria</taxon>
        <taxon>Bacillati</taxon>
        <taxon>Actinomycetota</taxon>
        <taxon>Actinomycetes</taxon>
        <taxon>Kitasatosporales</taxon>
        <taxon>Streptomycetaceae</taxon>
        <taxon>Streptomyces</taxon>
    </lineage>
</organism>
<protein>
    <submittedName>
        <fullName evidence="2">Uncharacterized protein</fullName>
    </submittedName>
</protein>
<proteinExistence type="predicted"/>
<evidence type="ECO:0000313" key="3">
    <source>
        <dbReference type="Proteomes" id="UP001553843"/>
    </source>
</evidence>
<reference evidence="2 3" key="1">
    <citation type="submission" date="2024-06" db="EMBL/GenBank/DDBJ databases">
        <title>The Natural Products Discovery Center: Release of the First 8490 Sequenced Strains for Exploring Actinobacteria Biosynthetic Diversity.</title>
        <authorList>
            <person name="Kalkreuter E."/>
            <person name="Kautsar S.A."/>
            <person name="Yang D."/>
            <person name="Bader C.D."/>
            <person name="Teijaro C.N."/>
            <person name="Fluegel L."/>
            <person name="Davis C.M."/>
            <person name="Simpson J.R."/>
            <person name="Lauterbach L."/>
            <person name="Steele A.D."/>
            <person name="Gui C."/>
            <person name="Meng S."/>
            <person name="Li G."/>
            <person name="Viehrig K."/>
            <person name="Ye F."/>
            <person name="Su P."/>
            <person name="Kiefer A.F."/>
            <person name="Nichols A."/>
            <person name="Cepeda A.J."/>
            <person name="Yan W."/>
            <person name="Fan B."/>
            <person name="Jiang Y."/>
            <person name="Adhikari A."/>
            <person name="Zheng C.-J."/>
            <person name="Schuster L."/>
            <person name="Cowan T.M."/>
            <person name="Smanski M.J."/>
            <person name="Chevrette M.G."/>
            <person name="De Carvalho L.P.S."/>
            <person name="Shen B."/>
        </authorList>
    </citation>
    <scope>NUCLEOTIDE SEQUENCE [LARGE SCALE GENOMIC DNA]</scope>
    <source>
        <strain evidence="2 3">NPDC047833</strain>
    </source>
</reference>
<dbReference type="EMBL" id="JBEYRS010000005">
    <property type="protein sequence ID" value="MEW2363186.1"/>
    <property type="molecule type" value="Genomic_DNA"/>
</dbReference>
<dbReference type="RefSeq" id="WP_359778456.1">
    <property type="nucleotide sequence ID" value="NZ_JBEYRR010000005.1"/>
</dbReference>